<evidence type="ECO:0000313" key="4">
    <source>
        <dbReference type="Proteomes" id="UP001162131"/>
    </source>
</evidence>
<dbReference type="PANTHER" id="PTHR11839">
    <property type="entry name" value="UDP/ADP-SUGAR PYROPHOSPHATASE"/>
    <property type="match status" value="1"/>
</dbReference>
<protein>
    <recommendedName>
        <fullName evidence="2">Nudix hydrolase domain-containing protein</fullName>
    </recommendedName>
</protein>
<dbReference type="GO" id="GO:0019693">
    <property type="term" value="P:ribose phosphate metabolic process"/>
    <property type="evidence" value="ECO:0007669"/>
    <property type="project" value="TreeGrafter"/>
</dbReference>
<feature type="domain" description="Nudix hydrolase" evidence="2">
    <location>
        <begin position="45"/>
        <end position="198"/>
    </location>
</feature>
<dbReference type="AlphaFoldDB" id="A0AAU9JRY3"/>
<dbReference type="Proteomes" id="UP001162131">
    <property type="component" value="Unassembled WGS sequence"/>
</dbReference>
<evidence type="ECO:0000256" key="1">
    <source>
        <dbReference type="ARBA" id="ARBA00022801"/>
    </source>
</evidence>
<reference evidence="3" key="1">
    <citation type="submission" date="2021-09" db="EMBL/GenBank/DDBJ databases">
        <authorList>
            <consortium name="AG Swart"/>
            <person name="Singh M."/>
            <person name="Singh A."/>
            <person name="Seah K."/>
            <person name="Emmerich C."/>
        </authorList>
    </citation>
    <scope>NUCLEOTIDE SEQUENCE</scope>
    <source>
        <strain evidence="3">ATCC30299</strain>
    </source>
</reference>
<accession>A0AAU9JRY3</accession>
<dbReference type="PROSITE" id="PS00893">
    <property type="entry name" value="NUDIX_BOX"/>
    <property type="match status" value="1"/>
</dbReference>
<evidence type="ECO:0000259" key="2">
    <source>
        <dbReference type="PROSITE" id="PS51462"/>
    </source>
</evidence>
<keyword evidence="4" id="KW-1185">Reference proteome</keyword>
<proteinExistence type="predicted"/>
<keyword evidence="1" id="KW-0378">Hydrolase</keyword>
<dbReference type="EMBL" id="CAJZBQ010000046">
    <property type="protein sequence ID" value="CAG9328758.1"/>
    <property type="molecule type" value="Genomic_DNA"/>
</dbReference>
<dbReference type="PANTHER" id="PTHR11839:SF1">
    <property type="entry name" value="ADP-SUGAR PYROPHOSPHATASE"/>
    <property type="match status" value="1"/>
</dbReference>
<dbReference type="SUPFAM" id="SSF55811">
    <property type="entry name" value="Nudix"/>
    <property type="match status" value="1"/>
</dbReference>
<sequence>MEIPTTIDEKCLYEGKYMHFHEKTVEKADGSRITWEIVCRPPHGSVKQGVDIIPKILKNDEWFYILTLEYRYPVEGYVLSFPGGTSNDNEQIELGALRELKEETGFSASLGDIAEDFARPQVWIDPWKSTEKTMYVEVTVNGDLEENKDPQQELDLCEIIDVVFAKTDQLLEEIKKIQEERQCMVDSRLYSFALGLSLNI</sequence>
<dbReference type="GO" id="GO:0006753">
    <property type="term" value="P:nucleoside phosphate metabolic process"/>
    <property type="evidence" value="ECO:0007669"/>
    <property type="project" value="TreeGrafter"/>
</dbReference>
<dbReference type="InterPro" id="IPR015797">
    <property type="entry name" value="NUDIX_hydrolase-like_dom_sf"/>
</dbReference>
<gene>
    <name evidence="3" type="ORF">BSTOLATCC_MIC46749</name>
</gene>
<dbReference type="Gene3D" id="3.90.79.10">
    <property type="entry name" value="Nucleoside Triphosphate Pyrophosphohydrolase"/>
    <property type="match status" value="1"/>
</dbReference>
<dbReference type="GO" id="GO:0016787">
    <property type="term" value="F:hydrolase activity"/>
    <property type="evidence" value="ECO:0007669"/>
    <property type="project" value="UniProtKB-KW"/>
</dbReference>
<evidence type="ECO:0000313" key="3">
    <source>
        <dbReference type="EMBL" id="CAG9328758.1"/>
    </source>
</evidence>
<organism evidence="3 4">
    <name type="scientific">Blepharisma stoltei</name>
    <dbReference type="NCBI Taxonomy" id="1481888"/>
    <lineage>
        <taxon>Eukaryota</taxon>
        <taxon>Sar</taxon>
        <taxon>Alveolata</taxon>
        <taxon>Ciliophora</taxon>
        <taxon>Postciliodesmatophora</taxon>
        <taxon>Heterotrichea</taxon>
        <taxon>Heterotrichida</taxon>
        <taxon>Blepharismidae</taxon>
        <taxon>Blepharisma</taxon>
    </lineage>
</organism>
<dbReference type="PROSITE" id="PS51462">
    <property type="entry name" value="NUDIX"/>
    <property type="match status" value="1"/>
</dbReference>
<dbReference type="InterPro" id="IPR000086">
    <property type="entry name" value="NUDIX_hydrolase_dom"/>
</dbReference>
<dbReference type="InterPro" id="IPR020084">
    <property type="entry name" value="NUDIX_hydrolase_CS"/>
</dbReference>
<dbReference type="Pfam" id="PF00293">
    <property type="entry name" value="NUDIX"/>
    <property type="match status" value="1"/>
</dbReference>
<comment type="caution">
    <text evidence="3">The sequence shown here is derived from an EMBL/GenBank/DDBJ whole genome shotgun (WGS) entry which is preliminary data.</text>
</comment>
<name>A0AAU9JRY3_9CILI</name>